<keyword evidence="2" id="KW-0732">Signal</keyword>
<evidence type="ECO:0000256" key="2">
    <source>
        <dbReference type="SAM" id="SignalP"/>
    </source>
</evidence>
<feature type="compositionally biased region" description="Low complexity" evidence="1">
    <location>
        <begin position="34"/>
        <end position="47"/>
    </location>
</feature>
<dbReference type="EMBL" id="LR215973">
    <property type="protein sequence ID" value="VFA99747.1"/>
    <property type="molecule type" value="Genomic_DNA"/>
</dbReference>
<sequence>MSLRRGCATLLAVAVTVLTVAACGDSDDDAAQEVTSPVSTTAPSTPTENPAAATGEPFTADPTIVGPHPIPFTSWTALPGNRIAISFDTGAPECYGVDATVTETDEAVSIELRSGTRADAVGKMCVMIAVFGTLELQLQAPVGDREVRSAA</sequence>
<reference evidence="3 4" key="1">
    <citation type="submission" date="2019-02" db="EMBL/GenBank/DDBJ databases">
        <authorList>
            <consortium name="Pathogen Informatics"/>
        </authorList>
    </citation>
    <scope>NUCLEOTIDE SEQUENCE [LARGE SCALE GENOMIC DNA]</scope>
    <source>
        <strain evidence="3 4">3012STDY6756504</strain>
    </source>
</reference>
<feature type="signal peptide" evidence="2">
    <location>
        <begin position="1"/>
        <end position="22"/>
    </location>
</feature>
<evidence type="ECO:0008006" key="5">
    <source>
        <dbReference type="Google" id="ProtNLM"/>
    </source>
</evidence>
<evidence type="ECO:0000313" key="3">
    <source>
        <dbReference type="EMBL" id="VFA99747.1"/>
    </source>
</evidence>
<feature type="chain" id="PRO_5039170171" description="Large secreted protein" evidence="2">
    <location>
        <begin position="23"/>
        <end position="151"/>
    </location>
</feature>
<dbReference type="RefSeq" id="WP_036540060.1">
    <property type="nucleotide sequence ID" value="NZ_JADLQM010000001.1"/>
</dbReference>
<gene>
    <name evidence="3" type="ORF">NCTC10797_03534</name>
</gene>
<accession>A0A4U8WBG8</accession>
<name>A0A4U8WBG8_9NOCA</name>
<protein>
    <recommendedName>
        <fullName evidence="5">Large secreted protein</fullName>
    </recommendedName>
</protein>
<evidence type="ECO:0000313" key="4">
    <source>
        <dbReference type="Proteomes" id="UP000290439"/>
    </source>
</evidence>
<dbReference type="OrthoDB" id="3383849at2"/>
<feature type="region of interest" description="Disordered" evidence="1">
    <location>
        <begin position="28"/>
        <end position="62"/>
    </location>
</feature>
<dbReference type="Proteomes" id="UP000290439">
    <property type="component" value="Chromosome"/>
</dbReference>
<proteinExistence type="predicted"/>
<dbReference type="PROSITE" id="PS51257">
    <property type="entry name" value="PROKAR_LIPOPROTEIN"/>
    <property type="match status" value="1"/>
</dbReference>
<evidence type="ECO:0000256" key="1">
    <source>
        <dbReference type="SAM" id="MobiDB-lite"/>
    </source>
</evidence>
<dbReference type="AlphaFoldDB" id="A0A4U8WBG8"/>
<organism evidence="3 4">
    <name type="scientific">Nocardia cyriacigeorgica</name>
    <dbReference type="NCBI Taxonomy" id="135487"/>
    <lineage>
        <taxon>Bacteria</taxon>
        <taxon>Bacillati</taxon>
        <taxon>Actinomycetota</taxon>
        <taxon>Actinomycetes</taxon>
        <taxon>Mycobacteriales</taxon>
        <taxon>Nocardiaceae</taxon>
        <taxon>Nocardia</taxon>
    </lineage>
</organism>